<dbReference type="EMBL" id="AWTT01000001">
    <property type="protein sequence ID" value="KIS04282.1"/>
    <property type="molecule type" value="Genomic_DNA"/>
</dbReference>
<proteinExistence type="predicted"/>
<keyword evidence="2" id="KW-1185">Reference proteome</keyword>
<name>A0A0D1A996_9LACO</name>
<dbReference type="OrthoDB" id="2248172at2"/>
<evidence type="ECO:0000313" key="1">
    <source>
        <dbReference type="EMBL" id="KIS04282.1"/>
    </source>
</evidence>
<organism evidence="1 2">
    <name type="scientific">Paucilactobacillus wasatchensis</name>
    <dbReference type="NCBI Taxonomy" id="1335616"/>
    <lineage>
        <taxon>Bacteria</taxon>
        <taxon>Bacillati</taxon>
        <taxon>Bacillota</taxon>
        <taxon>Bacilli</taxon>
        <taxon>Lactobacillales</taxon>
        <taxon>Lactobacillaceae</taxon>
        <taxon>Paucilactobacillus</taxon>
    </lineage>
</organism>
<sequence length="115" mass="13995">MIETVKQASELIIERLDKAFKPKLHHRYQLMVVDNVYDQTYNFFLDIWHQHNRRRSIPLHSVVTYELQFLEQVINQITANTNLTIVYINFHQQRWPLSQRIIYGRTLDVNKQRKS</sequence>
<dbReference type="Proteomes" id="UP000032279">
    <property type="component" value="Unassembled WGS sequence"/>
</dbReference>
<dbReference type="PATRIC" id="fig|1335616.4.peg.19"/>
<comment type="caution">
    <text evidence="1">The sequence shown here is derived from an EMBL/GenBank/DDBJ whole genome shotgun (WGS) entry which is preliminary data.</text>
</comment>
<evidence type="ECO:0000313" key="2">
    <source>
        <dbReference type="Proteomes" id="UP000032279"/>
    </source>
</evidence>
<dbReference type="AlphaFoldDB" id="A0A0D1A996"/>
<dbReference type="RefSeq" id="WP_044009776.1">
    <property type="nucleotide sequence ID" value="NZ_AWTT01000001.1"/>
</dbReference>
<evidence type="ECO:0008006" key="3">
    <source>
        <dbReference type="Google" id="ProtNLM"/>
    </source>
</evidence>
<protein>
    <recommendedName>
        <fullName evidence="3">Acetyl-CoA carboxylase</fullName>
    </recommendedName>
</protein>
<reference evidence="1 2" key="1">
    <citation type="submission" date="2013-08" db="EMBL/GenBank/DDBJ databases">
        <title>Lactobacillus wasatchii sp. WDC04, a late gas producing bacteria isolated from aged chedder cheese.</title>
        <authorList>
            <person name="Oberg C.J."/>
            <person name="Culumber M."/>
            <person name="McMahon D.J."/>
            <person name="Broadbent J.R."/>
            <person name="Oberg T.S."/>
            <person name="Ortaki F."/>
        </authorList>
    </citation>
    <scope>NUCLEOTIDE SEQUENCE [LARGE SCALE GENOMIC DNA]</scope>
    <source>
        <strain evidence="1 2">WDC04</strain>
    </source>
</reference>
<dbReference type="STRING" id="1335616.WDC_0019"/>
<accession>A0A0D1A996</accession>
<gene>
    <name evidence="1" type="ORF">WDC_0019</name>
</gene>